<dbReference type="STRING" id="213810.RUM_04000"/>
<dbReference type="GeneID" id="83155232"/>
<dbReference type="Proteomes" id="UP000007054">
    <property type="component" value="Chromosome"/>
</dbReference>
<dbReference type="InterPro" id="IPR005182">
    <property type="entry name" value="YdbS-like_PH"/>
</dbReference>
<proteinExistence type="predicted"/>
<reference evidence="2" key="2">
    <citation type="submission" date="2010-03" db="EMBL/GenBank/DDBJ databases">
        <authorList>
            <person name="Pajon A."/>
        </authorList>
    </citation>
    <scope>NUCLEOTIDE SEQUENCE</scope>
    <source>
        <strain evidence="2">Type strain: 18P13</strain>
    </source>
</reference>
<dbReference type="KEGG" id="rch:RUM_04000"/>
<evidence type="ECO:0000313" key="3">
    <source>
        <dbReference type="Proteomes" id="UP000007054"/>
    </source>
</evidence>
<sequence>MAKEEIQYVWSDKKRTLFGLPLSFTRYFLTETKFITRKGFLSLEEDELELYKVVDKKMQLPFGQRLFGCGTIVLYVKDTDTPVKEVLSVKAPRRVAQLIDKYVDQQRDRFHIRGRDMMGATHRDYLDESDDMEDEVEYDDAE</sequence>
<feature type="domain" description="YdbS-like PH" evidence="1">
    <location>
        <begin position="24"/>
        <end position="98"/>
    </location>
</feature>
<dbReference type="BioCyc" id="RCHA213810:RUM_RS01940-MONOMER"/>
<dbReference type="PATRIC" id="fig|213810.4.peg.308"/>
<gene>
    <name evidence="2" type="ordered locus">RUM_04000</name>
</gene>
<evidence type="ECO:0000313" key="2">
    <source>
        <dbReference type="EMBL" id="CBL16635.1"/>
    </source>
</evidence>
<dbReference type="HOGENOM" id="CLU_133070_1_0_9"/>
<reference evidence="2" key="1">
    <citation type="submission" date="2010-03" db="EMBL/GenBank/DDBJ databases">
        <title>The genome sequence of Ruminococcus sp. 18P13.</title>
        <authorList>
            <consortium name="metaHIT consortium -- http://www.metahit.eu/"/>
            <person name="Pajon A."/>
            <person name="Turner K."/>
            <person name="Parkhill J."/>
            <person name="Bernalier A."/>
        </authorList>
    </citation>
    <scope>NUCLEOTIDE SEQUENCE [LARGE SCALE GENOMIC DNA]</scope>
    <source>
        <strain evidence="2">Type strain: 18P13</strain>
    </source>
</reference>
<dbReference type="EMBL" id="FP929052">
    <property type="protein sequence ID" value="CBL16635.1"/>
    <property type="molecule type" value="Genomic_DNA"/>
</dbReference>
<name>D4LAJ0_RUMC1</name>
<protein>
    <submittedName>
        <fullName evidence="2">Bacterial membrane flanked domain</fullName>
    </submittedName>
</protein>
<accession>D4LAJ0</accession>
<dbReference type="OrthoDB" id="9790842at2"/>
<organism evidence="2 3">
    <name type="scientific">Ruminococcus champanellensis (strain DSM 18848 / JCM 17042 / KCTC 15320 / 18P13)</name>
    <dbReference type="NCBI Taxonomy" id="213810"/>
    <lineage>
        <taxon>Bacteria</taxon>
        <taxon>Bacillati</taxon>
        <taxon>Bacillota</taxon>
        <taxon>Clostridia</taxon>
        <taxon>Eubacteriales</taxon>
        <taxon>Oscillospiraceae</taxon>
        <taxon>Ruminococcus</taxon>
    </lineage>
</organism>
<dbReference type="AlphaFoldDB" id="D4LAJ0"/>
<dbReference type="Pfam" id="PF03703">
    <property type="entry name" value="bPH_2"/>
    <property type="match status" value="1"/>
</dbReference>
<dbReference type="RefSeq" id="WP_015557542.1">
    <property type="nucleotide sequence ID" value="NC_021039.1"/>
</dbReference>
<evidence type="ECO:0000259" key="1">
    <source>
        <dbReference type="Pfam" id="PF03703"/>
    </source>
</evidence>
<keyword evidence="3" id="KW-1185">Reference proteome</keyword>